<keyword evidence="2" id="KW-1185">Reference proteome</keyword>
<dbReference type="OrthoDB" id="120976at2759"/>
<name>M7TR15_EUTLA</name>
<proteinExistence type="predicted"/>
<evidence type="ECO:0000313" key="1">
    <source>
        <dbReference type="EMBL" id="EMR72401.1"/>
    </source>
</evidence>
<accession>M7TR15</accession>
<organism evidence="1 2">
    <name type="scientific">Eutypa lata (strain UCR-EL1)</name>
    <name type="common">Grapevine dieback disease fungus</name>
    <name type="synonym">Eutypa armeniacae</name>
    <dbReference type="NCBI Taxonomy" id="1287681"/>
    <lineage>
        <taxon>Eukaryota</taxon>
        <taxon>Fungi</taxon>
        <taxon>Dikarya</taxon>
        <taxon>Ascomycota</taxon>
        <taxon>Pezizomycotina</taxon>
        <taxon>Sordariomycetes</taxon>
        <taxon>Xylariomycetidae</taxon>
        <taxon>Xylariales</taxon>
        <taxon>Diatrypaceae</taxon>
        <taxon>Eutypa</taxon>
    </lineage>
</organism>
<dbReference type="Gene3D" id="3.80.10.10">
    <property type="entry name" value="Ribonuclease Inhibitor"/>
    <property type="match status" value="1"/>
</dbReference>
<gene>
    <name evidence="1" type="ORF">UCREL1_543</name>
</gene>
<protein>
    <submittedName>
        <fullName evidence="1">Uncharacterized protein</fullName>
    </submittedName>
</protein>
<dbReference type="AlphaFoldDB" id="M7TR15"/>
<dbReference type="EMBL" id="KB705462">
    <property type="protein sequence ID" value="EMR72401.1"/>
    <property type="molecule type" value="Genomic_DNA"/>
</dbReference>
<dbReference type="InterPro" id="IPR032675">
    <property type="entry name" value="LRR_dom_sf"/>
</dbReference>
<reference evidence="2" key="1">
    <citation type="journal article" date="2013" name="Genome Announc.">
        <title>Draft genome sequence of the grapevine dieback fungus Eutypa lata UCR-EL1.</title>
        <authorList>
            <person name="Blanco-Ulate B."/>
            <person name="Rolshausen P.E."/>
            <person name="Cantu D."/>
        </authorList>
    </citation>
    <scope>NUCLEOTIDE SEQUENCE [LARGE SCALE GENOMIC DNA]</scope>
    <source>
        <strain evidence="2">UCR-EL1</strain>
    </source>
</reference>
<dbReference type="Proteomes" id="UP000012174">
    <property type="component" value="Unassembled WGS sequence"/>
</dbReference>
<sequence length="269" mass="29974">MQNRSLLQLRVRNHDLGAAEDVTELCRVLAINEGLTMIDCQNNNFNHNQFANLVNALNHNQRLISFPWSDADRDYALQAERRQFMKNLSQPGKPAPVTLSKSQESRLVGSLKWLKGYWEAEAKKVEEIIRRNRGNVANHFIEFENEYIEAWEDDGLSTWLTPRPKIPGNSEERNRVSIGSLDTRSCAPSPTPSVPAINLGAPYSASDPALGTYTIEEESSASDRTSFYKIKPHQSTTLLQDGTGSTTSLASSSAKALPAVVDTLTLDNW</sequence>
<evidence type="ECO:0000313" key="2">
    <source>
        <dbReference type="Proteomes" id="UP000012174"/>
    </source>
</evidence>
<dbReference type="SUPFAM" id="SSF52047">
    <property type="entry name" value="RNI-like"/>
    <property type="match status" value="1"/>
</dbReference>
<dbReference type="HOGENOM" id="CLU_1034502_0_0_1"/>
<dbReference type="KEGG" id="ela:UCREL1_543"/>